<dbReference type="SUPFAM" id="SSF81923">
    <property type="entry name" value="Double Clp-N motif"/>
    <property type="match status" value="1"/>
</dbReference>
<evidence type="ECO:0000256" key="2">
    <source>
        <dbReference type="ARBA" id="ARBA00022737"/>
    </source>
</evidence>
<dbReference type="Proteomes" id="UP000652761">
    <property type="component" value="Unassembled WGS sequence"/>
</dbReference>
<dbReference type="PANTHER" id="PTHR43572:SF31">
    <property type="entry name" value="PROTEIN SMAX1-LIKE 3"/>
    <property type="match status" value="1"/>
</dbReference>
<dbReference type="AlphaFoldDB" id="A0A843X948"/>
<reference evidence="5" key="1">
    <citation type="submission" date="2017-07" db="EMBL/GenBank/DDBJ databases">
        <title>Taro Niue Genome Assembly and Annotation.</title>
        <authorList>
            <person name="Atibalentja N."/>
            <person name="Keating K."/>
            <person name="Fields C.J."/>
        </authorList>
    </citation>
    <scope>NUCLEOTIDE SEQUENCE</scope>
    <source>
        <strain evidence="5">Niue_2</strain>
        <tissue evidence="5">Leaf</tissue>
    </source>
</reference>
<sequence length="749" mass="82145">MRAGGSTVQQALTPEAASIVKQAVTLARRRGHAQVTPLHVANIMLSSSTGLLRAACLQSHSHPLQCKALELCFNVALNRLPASTSSVPMLAPGPVSKPKLPPVDQVRQEDVMTVVDFLVGRKKRSVVVVGECLATTEGVVKAVMDNVGKADVPEVLRNIQFISLPLMTFRCLSREDVEKKVGELRCLVKSCCVERGAVLYLGDLKWATEYRAAATAAGNGRGCYCPVEHVTMELGRLVSGGVGEEAGGGRFWLVGVATYQTYMKCRAGRPSLEAIWGLHPLTIPAGSLGLSLSCDSGIWGDVSSRSLIDDGGENKLSCCRDCSAKFEIEARGLMNSASSDHGSVISTLPPWLQQYKEENRRATSSGQDHLQIRDLCKKWNSICSSSHKHHHNVPEKILSFSSVSPTSSSISSYDQQCNPLQPRQAWPVPINSKNTWRDHHNWISQAVEEGHKPTSGSHMQGGMLLGSSFVDHPNPNPNAISTSSSETMEVDYRHRFKELNAENLKTLCLGLEKKVAWQKDIIPEIAGTVLRCRSGMVRRKDMSNSRVKEDTWLFFQGGDNDGKEKMARGLACLVFGSQANFMSIGLSSFSSTRSGSSDDLRNKRSRSEASHSYIERFAQAVRNNPHSVVLMEDVEQMDYYSQMGIKNAIERGRIRASDGEEVGLGDAIVILSCESFDSRSRACSPSIKQKCESEEENGVECGETTNGHCVALDLNLCAGDDDPEDWCFDDIRLLELVDGRFFFKLKEDL</sequence>
<proteinExistence type="inferred from homology"/>
<dbReference type="Gene3D" id="1.10.1780.10">
    <property type="entry name" value="Clp, N-terminal domain"/>
    <property type="match status" value="1"/>
</dbReference>
<dbReference type="SUPFAM" id="SSF52540">
    <property type="entry name" value="P-loop containing nucleoside triphosphate hydrolases"/>
    <property type="match status" value="1"/>
</dbReference>
<dbReference type="InterPro" id="IPR036628">
    <property type="entry name" value="Clp_N_dom_sf"/>
</dbReference>
<comment type="caution">
    <text evidence="5">The sequence shown here is derived from an EMBL/GenBank/DDBJ whole genome shotgun (WGS) entry which is preliminary data.</text>
</comment>
<gene>
    <name evidence="5" type="ORF">Taro_048792</name>
</gene>
<protein>
    <recommendedName>
        <fullName evidence="4">Clp R domain-containing protein</fullName>
    </recommendedName>
</protein>
<dbReference type="EMBL" id="NMUH01006705">
    <property type="protein sequence ID" value="MQM15840.1"/>
    <property type="molecule type" value="Genomic_DNA"/>
</dbReference>
<keyword evidence="6" id="KW-1185">Reference proteome</keyword>
<evidence type="ECO:0000256" key="3">
    <source>
        <dbReference type="PROSITE-ProRule" id="PRU01251"/>
    </source>
</evidence>
<dbReference type="InterPro" id="IPR004176">
    <property type="entry name" value="Clp_R_N"/>
</dbReference>
<dbReference type="OrthoDB" id="750498at2759"/>
<dbReference type="InterPro" id="IPR027417">
    <property type="entry name" value="P-loop_NTPase"/>
</dbReference>
<dbReference type="InterPro" id="IPR058680">
    <property type="entry name" value="NBD_SMAX1-like"/>
</dbReference>
<evidence type="ECO:0000259" key="4">
    <source>
        <dbReference type="PROSITE" id="PS51903"/>
    </source>
</evidence>
<name>A0A843X948_COLES</name>
<dbReference type="InterPro" id="IPR051650">
    <property type="entry name" value="SL_signaling_regulator"/>
</dbReference>
<dbReference type="Pfam" id="PF23569">
    <property type="entry name" value="NBD_SMAX1"/>
    <property type="match status" value="1"/>
</dbReference>
<dbReference type="PROSITE" id="PS51903">
    <property type="entry name" value="CLP_R"/>
    <property type="match status" value="1"/>
</dbReference>
<feature type="domain" description="Clp R" evidence="4">
    <location>
        <begin position="8"/>
        <end position="89"/>
    </location>
</feature>
<evidence type="ECO:0000256" key="1">
    <source>
        <dbReference type="ARBA" id="ARBA00008675"/>
    </source>
</evidence>
<dbReference type="Gene3D" id="3.40.50.300">
    <property type="entry name" value="P-loop containing nucleotide triphosphate hydrolases"/>
    <property type="match status" value="1"/>
</dbReference>
<dbReference type="PANTHER" id="PTHR43572">
    <property type="entry name" value="CHAPERONE PROTEIN CLPD, CHLOROPLASTIC"/>
    <property type="match status" value="1"/>
</dbReference>
<keyword evidence="2 3" id="KW-0677">Repeat</keyword>
<evidence type="ECO:0000313" key="6">
    <source>
        <dbReference type="Proteomes" id="UP000652761"/>
    </source>
</evidence>
<comment type="similarity">
    <text evidence="1">Belongs to the ClpA/ClpB family.</text>
</comment>
<organism evidence="5 6">
    <name type="scientific">Colocasia esculenta</name>
    <name type="common">Wild taro</name>
    <name type="synonym">Arum esculentum</name>
    <dbReference type="NCBI Taxonomy" id="4460"/>
    <lineage>
        <taxon>Eukaryota</taxon>
        <taxon>Viridiplantae</taxon>
        <taxon>Streptophyta</taxon>
        <taxon>Embryophyta</taxon>
        <taxon>Tracheophyta</taxon>
        <taxon>Spermatophyta</taxon>
        <taxon>Magnoliopsida</taxon>
        <taxon>Liliopsida</taxon>
        <taxon>Araceae</taxon>
        <taxon>Aroideae</taxon>
        <taxon>Colocasieae</taxon>
        <taxon>Colocasia</taxon>
    </lineage>
</organism>
<evidence type="ECO:0000313" key="5">
    <source>
        <dbReference type="EMBL" id="MQM15840.1"/>
    </source>
</evidence>
<accession>A0A843X948</accession>